<comment type="caution">
    <text evidence="1">The sequence shown here is derived from an EMBL/GenBank/DDBJ whole genome shotgun (WGS) entry which is preliminary data.</text>
</comment>
<gene>
    <name evidence="1" type="ORF">AC094_37300</name>
</gene>
<sequence>MGLKPTEAHFSESLKVKNLYHHEETYLYGNPRIVYPGFLQQ</sequence>
<dbReference type="AlphaFoldDB" id="A0A853PRT2"/>
<dbReference type="EMBL" id="LIDT01000038">
    <property type="protein sequence ID" value="OCR28466.1"/>
    <property type="molecule type" value="Genomic_DNA"/>
</dbReference>
<proteinExistence type="predicted"/>
<evidence type="ECO:0000313" key="1">
    <source>
        <dbReference type="EMBL" id="OCR28466.1"/>
    </source>
</evidence>
<dbReference type="Proteomes" id="UP000093197">
    <property type="component" value="Unassembled WGS sequence"/>
</dbReference>
<reference evidence="1 2" key="1">
    <citation type="journal article" date="2016" name="PLoS ONE">
        <title>Genomic Diversity of Enterotoxigenic Strains of Bacteroides fragilis.</title>
        <authorList>
            <person name="Pierce J.V."/>
            <person name="Bernstein H.D."/>
        </authorList>
    </citation>
    <scope>NUCLEOTIDE SEQUENCE [LARGE SCALE GENOMIC DNA]</scope>
    <source>
        <strain evidence="1 2">20793-3</strain>
    </source>
</reference>
<organism evidence="1 2">
    <name type="scientific">Bacteroides fragilis</name>
    <dbReference type="NCBI Taxonomy" id="817"/>
    <lineage>
        <taxon>Bacteria</taxon>
        <taxon>Pseudomonadati</taxon>
        <taxon>Bacteroidota</taxon>
        <taxon>Bacteroidia</taxon>
        <taxon>Bacteroidales</taxon>
        <taxon>Bacteroidaceae</taxon>
        <taxon>Bacteroides</taxon>
    </lineage>
</organism>
<evidence type="ECO:0000313" key="2">
    <source>
        <dbReference type="Proteomes" id="UP000093197"/>
    </source>
</evidence>
<accession>A0A853PRT2</accession>
<name>A0A853PRT2_BACFG</name>
<protein>
    <submittedName>
        <fullName evidence="1">Uncharacterized protein</fullName>
    </submittedName>
</protein>